<keyword evidence="2 8" id="KW-0813">Transport</keyword>
<comment type="subcellular location">
    <subcellularLocation>
        <location evidence="1">Cell inner membrane</location>
        <topology evidence="1">Multi-pass membrane protein</topology>
    </subcellularLocation>
    <subcellularLocation>
        <location evidence="8">Cell membrane</location>
        <topology evidence="8">Multi-pass membrane protein</topology>
    </subcellularLocation>
</comment>
<feature type="transmembrane region" description="Helical" evidence="8">
    <location>
        <begin position="219"/>
        <end position="240"/>
    </location>
</feature>
<dbReference type="PANTHER" id="PTHR43357:SF3">
    <property type="entry name" value="FE(3+)-TRANSPORT SYSTEM PERMEASE PROTEIN FBPB 2"/>
    <property type="match status" value="1"/>
</dbReference>
<organism evidence="10 11">
    <name type="scientific">Paenibacillus campinasensis</name>
    <dbReference type="NCBI Taxonomy" id="66347"/>
    <lineage>
        <taxon>Bacteria</taxon>
        <taxon>Bacillati</taxon>
        <taxon>Bacillota</taxon>
        <taxon>Bacilli</taxon>
        <taxon>Bacillales</taxon>
        <taxon>Paenibacillaceae</taxon>
        <taxon>Paenibacillus</taxon>
    </lineage>
</organism>
<dbReference type="Proteomes" id="UP000215596">
    <property type="component" value="Unassembled WGS sequence"/>
</dbReference>
<dbReference type="GO" id="GO:0005886">
    <property type="term" value="C:plasma membrane"/>
    <property type="evidence" value="ECO:0007669"/>
    <property type="project" value="UniProtKB-SubCell"/>
</dbReference>
<comment type="similarity">
    <text evidence="8">Belongs to the binding-protein-dependent transport system permease family.</text>
</comment>
<evidence type="ECO:0000256" key="7">
    <source>
        <dbReference type="ARBA" id="ARBA00023136"/>
    </source>
</evidence>
<reference evidence="10 11" key="1">
    <citation type="submission" date="2017-07" db="EMBL/GenBank/DDBJ databases">
        <title>Isolation and whole genome analysis of endospore-forming bacteria from heroin.</title>
        <authorList>
            <person name="Kalinowski J."/>
            <person name="Ahrens B."/>
            <person name="Al-Dilaimi A."/>
            <person name="Winkler A."/>
            <person name="Wibberg D."/>
            <person name="Schleenbecker U."/>
            <person name="Ruckert C."/>
            <person name="Wolfel R."/>
            <person name="Grass G."/>
        </authorList>
    </citation>
    <scope>NUCLEOTIDE SEQUENCE [LARGE SCALE GENOMIC DNA]</scope>
    <source>
        <strain evidence="10 11">7537-G1</strain>
    </source>
</reference>
<gene>
    <name evidence="10" type="ORF">CHH67_12785</name>
</gene>
<keyword evidence="6 8" id="KW-1133">Transmembrane helix</keyword>
<feature type="transmembrane region" description="Helical" evidence="8">
    <location>
        <begin position="507"/>
        <end position="535"/>
    </location>
</feature>
<feature type="transmembrane region" description="Helical" evidence="8">
    <location>
        <begin position="278"/>
        <end position="299"/>
    </location>
</feature>
<dbReference type="Gene3D" id="1.10.3720.10">
    <property type="entry name" value="MetI-like"/>
    <property type="match status" value="2"/>
</dbReference>
<evidence type="ECO:0000256" key="4">
    <source>
        <dbReference type="ARBA" id="ARBA00022519"/>
    </source>
</evidence>
<keyword evidence="5 8" id="KW-0812">Transmembrane</keyword>
<evidence type="ECO:0000256" key="5">
    <source>
        <dbReference type="ARBA" id="ARBA00022692"/>
    </source>
</evidence>
<dbReference type="RefSeq" id="WP_095265564.1">
    <property type="nucleotide sequence ID" value="NZ_NPBY01000038.1"/>
</dbReference>
<feature type="domain" description="ABC transmembrane type-1" evidence="9">
    <location>
        <begin position="87"/>
        <end position="295"/>
    </location>
</feature>
<dbReference type="Pfam" id="PF00528">
    <property type="entry name" value="BPD_transp_1"/>
    <property type="match status" value="2"/>
</dbReference>
<feature type="transmembrane region" description="Helical" evidence="8">
    <location>
        <begin position="166"/>
        <end position="189"/>
    </location>
</feature>
<dbReference type="PROSITE" id="PS50928">
    <property type="entry name" value="ABC_TM1"/>
    <property type="match status" value="2"/>
</dbReference>
<dbReference type="PANTHER" id="PTHR43357">
    <property type="entry name" value="INNER MEMBRANE ABC TRANSPORTER PERMEASE PROTEIN YDCV"/>
    <property type="match status" value="1"/>
</dbReference>
<feature type="transmembrane region" description="Helical" evidence="8">
    <location>
        <begin position="37"/>
        <end position="56"/>
    </location>
</feature>
<accession>A0A268ETT1</accession>
<dbReference type="GO" id="GO:0055085">
    <property type="term" value="P:transmembrane transport"/>
    <property type="evidence" value="ECO:0007669"/>
    <property type="project" value="InterPro"/>
</dbReference>
<name>A0A268ETT1_9BACL</name>
<dbReference type="AlphaFoldDB" id="A0A268ETT1"/>
<feature type="domain" description="ABC transmembrane type-1" evidence="9">
    <location>
        <begin position="381"/>
        <end position="577"/>
    </location>
</feature>
<dbReference type="InterPro" id="IPR000515">
    <property type="entry name" value="MetI-like"/>
</dbReference>
<evidence type="ECO:0000256" key="3">
    <source>
        <dbReference type="ARBA" id="ARBA00022475"/>
    </source>
</evidence>
<feature type="transmembrane region" description="Helical" evidence="8">
    <location>
        <begin position="419"/>
        <end position="439"/>
    </location>
</feature>
<evidence type="ECO:0000313" key="10">
    <source>
        <dbReference type="EMBL" id="PAD76484.1"/>
    </source>
</evidence>
<feature type="transmembrane region" description="Helical" evidence="8">
    <location>
        <begin position="451"/>
        <end position="469"/>
    </location>
</feature>
<dbReference type="OrthoDB" id="9776648at2"/>
<dbReference type="EMBL" id="NPBY01000038">
    <property type="protein sequence ID" value="PAD76484.1"/>
    <property type="molecule type" value="Genomic_DNA"/>
</dbReference>
<evidence type="ECO:0000256" key="1">
    <source>
        <dbReference type="ARBA" id="ARBA00004429"/>
    </source>
</evidence>
<proteinExistence type="inferred from homology"/>
<keyword evidence="4" id="KW-0997">Cell inner membrane</keyword>
<evidence type="ECO:0000313" key="11">
    <source>
        <dbReference type="Proteomes" id="UP000215596"/>
    </source>
</evidence>
<evidence type="ECO:0000259" key="9">
    <source>
        <dbReference type="PROSITE" id="PS50928"/>
    </source>
</evidence>
<protein>
    <submittedName>
        <fullName evidence="10">ABC transporter permease</fullName>
    </submittedName>
</protein>
<feature type="transmembrane region" description="Helical" evidence="8">
    <location>
        <begin position="125"/>
        <end position="146"/>
    </location>
</feature>
<sequence>MEPAWMENTNASTIALPKTGKGRKSLSGLRKLLNLRLLARLLGAAAVLIFFVYPILKLILLSFQGEHGLTLDHYANLLQQDRFWSTLRNTAVIVIGSTVFSLVLGTAFAWIVAYTDIRYKGLLHMAVLLCFILPSYVLTLSWSSFMGAQGWVAQGLRMIHADLTPWSMYSMGGIIFVMGIHHFPLVYLFTLDVFRKIPRDLEWAARAGGAGRLKTIRQITLPLALPGLTAGGLLVFLASLDNFGIPAFLGSPVNISVLSTLIYEEIIGFGPSAFARGASLSVMLGVAAVIGSLIQWILLRKSHASDTIQPDHAPRYALGKMRKPLSAVLWGFLLLVTVVPLASMVSMSLKRAYGLGLTPANFTLDNYRYILFENERVWQAIQNSLVLSGVTMLVCLVLGCGFAYMRVRKPTRFNKAAELATAVPYTLPGIVFALSMILVWMEPIPGWNPGIYGSMTILFIAYICRFLILQIRSGITSFMQLDASMEEAARVSGAGAWRKWTAILLPLLLPGILTGGLLVFLTALTELTVSALLYASGSQTIGVTIFSFEQAGNTLYSTALSSLIVLLIGIGGAGLLLVQRWAARKGFKA</sequence>
<dbReference type="CDD" id="cd06261">
    <property type="entry name" value="TM_PBP2"/>
    <property type="match status" value="2"/>
</dbReference>
<feature type="transmembrane region" description="Helical" evidence="8">
    <location>
        <begin position="327"/>
        <end position="349"/>
    </location>
</feature>
<dbReference type="SUPFAM" id="SSF161098">
    <property type="entry name" value="MetI-like"/>
    <property type="match status" value="2"/>
</dbReference>
<feature type="transmembrane region" description="Helical" evidence="8">
    <location>
        <begin position="91"/>
        <end position="113"/>
    </location>
</feature>
<evidence type="ECO:0000256" key="8">
    <source>
        <dbReference type="RuleBase" id="RU363032"/>
    </source>
</evidence>
<feature type="transmembrane region" description="Helical" evidence="8">
    <location>
        <begin position="555"/>
        <end position="578"/>
    </location>
</feature>
<keyword evidence="7 8" id="KW-0472">Membrane</keyword>
<evidence type="ECO:0000256" key="6">
    <source>
        <dbReference type="ARBA" id="ARBA00022989"/>
    </source>
</evidence>
<keyword evidence="3" id="KW-1003">Cell membrane</keyword>
<dbReference type="InterPro" id="IPR035906">
    <property type="entry name" value="MetI-like_sf"/>
</dbReference>
<feature type="transmembrane region" description="Helical" evidence="8">
    <location>
        <begin position="385"/>
        <end position="407"/>
    </location>
</feature>
<comment type="caution">
    <text evidence="10">The sequence shown here is derived from an EMBL/GenBank/DDBJ whole genome shotgun (WGS) entry which is preliminary data.</text>
</comment>
<evidence type="ECO:0000256" key="2">
    <source>
        <dbReference type="ARBA" id="ARBA00022448"/>
    </source>
</evidence>